<reference evidence="1 2" key="1">
    <citation type="submission" date="2021-06" db="EMBL/GenBank/DDBJ databases">
        <title>Caerostris extrusa draft genome.</title>
        <authorList>
            <person name="Kono N."/>
            <person name="Arakawa K."/>
        </authorList>
    </citation>
    <scope>NUCLEOTIDE SEQUENCE [LARGE SCALE GENOMIC DNA]</scope>
</reference>
<sequence length="79" mass="9107">MRQLCWLPYYRITNMYEVLWKREEKLFKIARPPSRSVSSQISYANTTSGPPHHAQGLIIQTTIQAVVMETGRANLTTLI</sequence>
<protein>
    <submittedName>
        <fullName evidence="1">Uncharacterized protein</fullName>
    </submittedName>
</protein>
<dbReference type="EMBL" id="BPLR01013147">
    <property type="protein sequence ID" value="GIY59041.1"/>
    <property type="molecule type" value="Genomic_DNA"/>
</dbReference>
<organism evidence="1 2">
    <name type="scientific">Caerostris extrusa</name>
    <name type="common">Bark spider</name>
    <name type="synonym">Caerostris bankana</name>
    <dbReference type="NCBI Taxonomy" id="172846"/>
    <lineage>
        <taxon>Eukaryota</taxon>
        <taxon>Metazoa</taxon>
        <taxon>Ecdysozoa</taxon>
        <taxon>Arthropoda</taxon>
        <taxon>Chelicerata</taxon>
        <taxon>Arachnida</taxon>
        <taxon>Araneae</taxon>
        <taxon>Araneomorphae</taxon>
        <taxon>Entelegynae</taxon>
        <taxon>Araneoidea</taxon>
        <taxon>Araneidae</taxon>
        <taxon>Caerostris</taxon>
    </lineage>
</organism>
<evidence type="ECO:0000313" key="2">
    <source>
        <dbReference type="Proteomes" id="UP001054945"/>
    </source>
</evidence>
<dbReference type="AlphaFoldDB" id="A0AAV4UMU6"/>
<dbReference type="Proteomes" id="UP001054945">
    <property type="component" value="Unassembled WGS sequence"/>
</dbReference>
<accession>A0AAV4UMU6</accession>
<comment type="caution">
    <text evidence="1">The sequence shown here is derived from an EMBL/GenBank/DDBJ whole genome shotgun (WGS) entry which is preliminary data.</text>
</comment>
<gene>
    <name evidence="1" type="ORF">CEXT_473861</name>
</gene>
<proteinExistence type="predicted"/>
<name>A0AAV4UMU6_CAEEX</name>
<evidence type="ECO:0000313" key="1">
    <source>
        <dbReference type="EMBL" id="GIY59041.1"/>
    </source>
</evidence>
<keyword evidence="2" id="KW-1185">Reference proteome</keyword>